<protein>
    <submittedName>
        <fullName evidence="2">Uncharacterized protein</fullName>
    </submittedName>
</protein>
<name>A0A2P2R0U6_RHIMU</name>
<sequence length="44" mass="4947">MRNGRRTLIKETKTLCQAEFLSQVQENSAKENGEETRKGSSFSG</sequence>
<dbReference type="EMBL" id="GGEC01092398">
    <property type="protein sequence ID" value="MBX72882.1"/>
    <property type="molecule type" value="Transcribed_RNA"/>
</dbReference>
<reference evidence="2" key="1">
    <citation type="submission" date="2018-02" db="EMBL/GenBank/DDBJ databases">
        <title>Rhizophora mucronata_Transcriptome.</title>
        <authorList>
            <person name="Meera S.P."/>
            <person name="Sreeshan A."/>
            <person name="Augustine A."/>
        </authorList>
    </citation>
    <scope>NUCLEOTIDE SEQUENCE</scope>
    <source>
        <tissue evidence="2">Leaf</tissue>
    </source>
</reference>
<accession>A0A2P2R0U6</accession>
<dbReference type="AlphaFoldDB" id="A0A2P2R0U6"/>
<proteinExistence type="predicted"/>
<evidence type="ECO:0000256" key="1">
    <source>
        <dbReference type="SAM" id="MobiDB-lite"/>
    </source>
</evidence>
<organism evidence="2">
    <name type="scientific">Rhizophora mucronata</name>
    <name type="common">Asiatic mangrove</name>
    <dbReference type="NCBI Taxonomy" id="61149"/>
    <lineage>
        <taxon>Eukaryota</taxon>
        <taxon>Viridiplantae</taxon>
        <taxon>Streptophyta</taxon>
        <taxon>Embryophyta</taxon>
        <taxon>Tracheophyta</taxon>
        <taxon>Spermatophyta</taxon>
        <taxon>Magnoliopsida</taxon>
        <taxon>eudicotyledons</taxon>
        <taxon>Gunneridae</taxon>
        <taxon>Pentapetalae</taxon>
        <taxon>rosids</taxon>
        <taxon>fabids</taxon>
        <taxon>Malpighiales</taxon>
        <taxon>Rhizophoraceae</taxon>
        <taxon>Rhizophora</taxon>
    </lineage>
</organism>
<feature type="region of interest" description="Disordered" evidence="1">
    <location>
        <begin position="24"/>
        <end position="44"/>
    </location>
</feature>
<feature type="compositionally biased region" description="Basic and acidic residues" evidence="1">
    <location>
        <begin position="28"/>
        <end position="38"/>
    </location>
</feature>
<evidence type="ECO:0000313" key="2">
    <source>
        <dbReference type="EMBL" id="MBX72882.1"/>
    </source>
</evidence>